<dbReference type="EMBL" id="VVIW01000005">
    <property type="protein sequence ID" value="NHZ40704.1"/>
    <property type="molecule type" value="Genomic_DNA"/>
</dbReference>
<evidence type="ECO:0000313" key="2">
    <source>
        <dbReference type="Proteomes" id="UP000819052"/>
    </source>
</evidence>
<dbReference type="RefSeq" id="WP_167076516.1">
    <property type="nucleotide sequence ID" value="NZ_VVIW01000005.1"/>
</dbReference>
<comment type="caution">
    <text evidence="1">The sequence shown here is derived from an EMBL/GenBank/DDBJ whole genome shotgun (WGS) entry which is preliminary data.</text>
</comment>
<keyword evidence="2" id="KW-1185">Reference proteome</keyword>
<proteinExistence type="predicted"/>
<reference evidence="1 2" key="1">
    <citation type="submission" date="2019-09" db="EMBL/GenBank/DDBJ databases">
        <title>Taxonomy of Antarctic Massilia spp.: description of Massilia rubra sp. nov., Massilia aquatica sp. nov., Massilia mucilaginosa sp. nov., Massilia frigida sp. nov. isolated from streams, lakes and regoliths.</title>
        <authorList>
            <person name="Holochova P."/>
            <person name="Sedlacek I."/>
            <person name="Kralova S."/>
            <person name="Maslanova I."/>
            <person name="Busse H.-J."/>
            <person name="Stankova E."/>
            <person name="Vrbovska V."/>
            <person name="Kovarovic V."/>
            <person name="Bartak M."/>
            <person name="Svec P."/>
            <person name="Pantucek R."/>
        </authorList>
    </citation>
    <scope>NUCLEOTIDE SEQUENCE [LARGE SCALE GENOMIC DNA]</scope>
    <source>
        <strain evidence="1 2">CCM 8693</strain>
    </source>
</reference>
<sequence length="128" mass="13981">MNIKSNVGTNTVRIGHCDGQRDQTAPAVGQRCMIVRFDFHNLAKGSVRPQPCAVKTLFRARISSEQGSPVHMPGPIEQAGKGRLELRSGRGPDGTIVTLPKAIHGRYFNAIDQHCHDACFVIVIVHSQ</sequence>
<accession>A0ABX0M386</accession>
<evidence type="ECO:0000313" key="1">
    <source>
        <dbReference type="EMBL" id="NHZ40704.1"/>
    </source>
</evidence>
<name>A0ABX0M386_9BURK</name>
<gene>
    <name evidence="1" type="ORF">F1609_11140</name>
</gene>
<protein>
    <submittedName>
        <fullName evidence="1">Uncharacterized protein</fullName>
    </submittedName>
</protein>
<organism evidence="1 2">
    <name type="scientific">Massilia aquatica</name>
    <dbReference type="NCBI Taxonomy" id="2609000"/>
    <lineage>
        <taxon>Bacteria</taxon>
        <taxon>Pseudomonadati</taxon>
        <taxon>Pseudomonadota</taxon>
        <taxon>Betaproteobacteria</taxon>
        <taxon>Burkholderiales</taxon>
        <taxon>Oxalobacteraceae</taxon>
        <taxon>Telluria group</taxon>
        <taxon>Massilia</taxon>
    </lineage>
</organism>
<dbReference type="Proteomes" id="UP000819052">
    <property type="component" value="Unassembled WGS sequence"/>
</dbReference>